<dbReference type="InterPro" id="IPR003339">
    <property type="entry name" value="ABC/ECF_trnsptr_transmembrane"/>
</dbReference>
<dbReference type="EMBL" id="VUNC01000004">
    <property type="protein sequence ID" value="MST72651.1"/>
    <property type="molecule type" value="Genomic_DNA"/>
</dbReference>
<evidence type="ECO:0000256" key="1">
    <source>
        <dbReference type="ARBA" id="ARBA00004141"/>
    </source>
</evidence>
<dbReference type="CDD" id="cd16914">
    <property type="entry name" value="EcfT"/>
    <property type="match status" value="1"/>
</dbReference>
<evidence type="ECO:0000256" key="2">
    <source>
        <dbReference type="ARBA" id="ARBA00022692"/>
    </source>
</evidence>
<feature type="transmembrane region" description="Helical" evidence="5">
    <location>
        <begin position="68"/>
        <end position="95"/>
    </location>
</feature>
<name>A0A6N7XTG1_9ACTN</name>
<comment type="caution">
    <text evidence="6">The sequence shown here is derived from an EMBL/GenBank/DDBJ whole genome shotgun (WGS) entry which is preliminary data.</text>
</comment>
<dbReference type="RefSeq" id="WP_154435008.1">
    <property type="nucleotide sequence ID" value="NZ_VUNC01000004.1"/>
</dbReference>
<evidence type="ECO:0000256" key="4">
    <source>
        <dbReference type="ARBA" id="ARBA00023136"/>
    </source>
</evidence>
<keyword evidence="3 5" id="KW-1133">Transmembrane helix</keyword>
<proteinExistence type="predicted"/>
<comment type="subcellular location">
    <subcellularLocation>
        <location evidence="1">Membrane</location>
        <topology evidence="1">Multi-pass membrane protein</topology>
    </subcellularLocation>
</comment>
<dbReference type="GO" id="GO:0005886">
    <property type="term" value="C:plasma membrane"/>
    <property type="evidence" value="ECO:0007669"/>
    <property type="project" value="UniProtKB-ARBA"/>
</dbReference>
<keyword evidence="7" id="KW-1185">Reference proteome</keyword>
<evidence type="ECO:0000256" key="3">
    <source>
        <dbReference type="ARBA" id="ARBA00022989"/>
    </source>
</evidence>
<feature type="transmembrane region" description="Helical" evidence="5">
    <location>
        <begin position="34"/>
        <end position="56"/>
    </location>
</feature>
<evidence type="ECO:0000256" key="5">
    <source>
        <dbReference type="SAM" id="Phobius"/>
    </source>
</evidence>
<keyword evidence="2 5" id="KW-0812">Transmembrane</keyword>
<feature type="transmembrane region" description="Helical" evidence="5">
    <location>
        <begin position="101"/>
        <end position="119"/>
    </location>
</feature>
<evidence type="ECO:0000313" key="6">
    <source>
        <dbReference type="EMBL" id="MST72651.1"/>
    </source>
</evidence>
<feature type="transmembrane region" description="Helical" evidence="5">
    <location>
        <begin position="268"/>
        <end position="285"/>
    </location>
</feature>
<dbReference type="AlphaFoldDB" id="A0A6N7XTG1"/>
<gene>
    <name evidence="6" type="ORF">FYJ68_05970</name>
</gene>
<sequence>MAARLSRRHVAFEGSHPLVPATCLAGTLLVSMFAIQPVLSCVSLVGAISFSLCCLGPRLTAERLRWQLPLLALVCLANPIFVRSGVTTLLVVGPVEVHAESLAYGACMGATLVSTLLWIECASRVLSADRLLGLGGGPLPTVQLILSMAGRLVPQLLARSREVGSTLDACTAGGGPSSGGKAGRVRMTGVLLGWALEDSVERSDSMRARGWGAMGKRTSYQREALRARDALAAACLALLALGSAVLAWKACSEWRFYPSMPTLVPWLGYLPYCVLAAAPTAITLVDRARWARLG</sequence>
<dbReference type="Proteomes" id="UP000469325">
    <property type="component" value="Unassembled WGS sequence"/>
</dbReference>
<reference evidence="6 7" key="1">
    <citation type="submission" date="2019-08" db="EMBL/GenBank/DDBJ databases">
        <title>In-depth cultivation of the pig gut microbiome towards novel bacterial diversity and tailored functional studies.</title>
        <authorList>
            <person name="Wylensek D."/>
            <person name="Hitch T.C.A."/>
            <person name="Clavel T."/>
        </authorList>
    </citation>
    <scope>NUCLEOTIDE SEQUENCE [LARGE SCALE GENOMIC DNA]</scope>
    <source>
        <strain evidence="6 7">CA-Schmier-601-WT-1</strain>
    </source>
</reference>
<accession>A0A6N7XTG1</accession>
<evidence type="ECO:0000313" key="7">
    <source>
        <dbReference type="Proteomes" id="UP000469325"/>
    </source>
</evidence>
<keyword evidence="4 5" id="KW-0472">Membrane</keyword>
<protein>
    <submittedName>
        <fullName evidence="6">Energy-coupling factor transporter transmembrane protein EcfT</fullName>
    </submittedName>
</protein>
<feature type="transmembrane region" description="Helical" evidence="5">
    <location>
        <begin position="230"/>
        <end position="248"/>
    </location>
</feature>
<organism evidence="6 7">
    <name type="scientific">Olsenella porci</name>
    <dbReference type="NCBI Taxonomy" id="2652279"/>
    <lineage>
        <taxon>Bacteria</taxon>
        <taxon>Bacillati</taxon>
        <taxon>Actinomycetota</taxon>
        <taxon>Coriobacteriia</taxon>
        <taxon>Coriobacteriales</taxon>
        <taxon>Atopobiaceae</taxon>
        <taxon>Olsenella</taxon>
    </lineage>
</organism>